<keyword evidence="6" id="KW-0472">Membrane</keyword>
<dbReference type="InterPro" id="IPR019564">
    <property type="entry name" value="Sam37/metaxin_N"/>
</dbReference>
<keyword evidence="5" id="KW-0496">Mitochondrion</keyword>
<evidence type="ECO:0000256" key="4">
    <source>
        <dbReference type="ARBA" id="ARBA00022927"/>
    </source>
</evidence>
<dbReference type="InterPro" id="IPR050931">
    <property type="entry name" value="Mito_Protein_Transport_Metaxin"/>
</dbReference>
<evidence type="ECO:0000313" key="9">
    <source>
        <dbReference type="EMBL" id="KAK9420473.1"/>
    </source>
</evidence>
<sequence length="462" mass="50163">MALQLHIWGSAFGLPSIDPECLAALSYLGFAVPPGQWSLIASNDASLNPDHILPALYHNGTWTSGYTSIVSYLGQQDPAWSIDNDLSKAQRADTLAYASYILSRGSALVAFSLYVSPSAWADLTRPAYSSLLPFPLTWTIPLRIRSSAIAKTEPLGLDHLAADVDPEDGSSESNRTTAPTTSTGFLRLPTRPTVSSSMAPEQVAAIRLQSITDDFLTLLDDLREGGKYFFGRTAPSSLDFLAFGFLELLRVKTPHPFMENCLKRSQSGRRLIDYLSIMHSENVRWQMGKSDENLPWVIPHPRGVTGTLGQFTENVIQNVPGLGDVWRQWRGEGVKVEDQDRDPMQVLLTVGGAVAALVAVGGAMLFRSLPPFGEPTQRFEAPPQEKGGLYQFGDVGAMLDGLLDLEAKPQQSSNSTDTVYKGDGVEVAVDVEQEGPGIQPPRDGNFAELGLGVKIGDKSQKD</sequence>
<accession>A0ABR2V0L1</accession>
<evidence type="ECO:0000256" key="3">
    <source>
        <dbReference type="ARBA" id="ARBA00022787"/>
    </source>
</evidence>
<feature type="domain" description="Mitochondrial outer membrane transport complex Sam37/metaxin N-terminal" evidence="8">
    <location>
        <begin position="21"/>
        <end position="145"/>
    </location>
</feature>
<feature type="compositionally biased region" description="Polar residues" evidence="7">
    <location>
        <begin position="171"/>
        <end position="184"/>
    </location>
</feature>
<keyword evidence="2" id="KW-0813">Transport</keyword>
<evidence type="ECO:0000256" key="6">
    <source>
        <dbReference type="ARBA" id="ARBA00023136"/>
    </source>
</evidence>
<evidence type="ECO:0000256" key="5">
    <source>
        <dbReference type="ARBA" id="ARBA00023128"/>
    </source>
</evidence>
<organism evidence="9 10">
    <name type="scientific">Seiridium unicorne</name>
    <dbReference type="NCBI Taxonomy" id="138068"/>
    <lineage>
        <taxon>Eukaryota</taxon>
        <taxon>Fungi</taxon>
        <taxon>Dikarya</taxon>
        <taxon>Ascomycota</taxon>
        <taxon>Pezizomycotina</taxon>
        <taxon>Sordariomycetes</taxon>
        <taxon>Xylariomycetidae</taxon>
        <taxon>Amphisphaeriales</taxon>
        <taxon>Sporocadaceae</taxon>
        <taxon>Seiridium</taxon>
    </lineage>
</organism>
<dbReference type="PANTHER" id="PTHR12289">
    <property type="entry name" value="METAXIN RELATED"/>
    <property type="match status" value="1"/>
</dbReference>
<keyword evidence="10" id="KW-1185">Reference proteome</keyword>
<comment type="caution">
    <text evidence="9">The sequence shown here is derived from an EMBL/GenBank/DDBJ whole genome shotgun (WGS) entry which is preliminary data.</text>
</comment>
<comment type="subcellular location">
    <subcellularLocation>
        <location evidence="1">Mitochondrion outer membrane</location>
    </subcellularLocation>
</comment>
<dbReference type="EMBL" id="JARVKF010000235">
    <property type="protein sequence ID" value="KAK9420473.1"/>
    <property type="molecule type" value="Genomic_DNA"/>
</dbReference>
<proteinExistence type="predicted"/>
<gene>
    <name evidence="9" type="ORF">SUNI508_06469</name>
</gene>
<dbReference type="Proteomes" id="UP001408356">
    <property type="component" value="Unassembled WGS sequence"/>
</dbReference>
<keyword evidence="4" id="KW-0653">Protein transport</keyword>
<evidence type="ECO:0000313" key="10">
    <source>
        <dbReference type="Proteomes" id="UP001408356"/>
    </source>
</evidence>
<reference evidence="9 10" key="1">
    <citation type="journal article" date="2024" name="J. Plant Pathol.">
        <title>Sequence and assembly of the genome of Seiridium unicorne, isolate CBS 538.82, causal agent of cypress canker disease.</title>
        <authorList>
            <person name="Scali E."/>
            <person name="Rocca G.D."/>
            <person name="Danti R."/>
            <person name="Garbelotto M."/>
            <person name="Barberini S."/>
            <person name="Baroncelli R."/>
            <person name="Emiliani G."/>
        </authorList>
    </citation>
    <scope>NUCLEOTIDE SEQUENCE [LARGE SCALE GENOMIC DNA]</scope>
    <source>
        <strain evidence="9 10">BM-138-508</strain>
    </source>
</reference>
<evidence type="ECO:0000256" key="1">
    <source>
        <dbReference type="ARBA" id="ARBA00004294"/>
    </source>
</evidence>
<protein>
    <submittedName>
        <fullName evidence="9">Outer mitochondrial membrane transport complex protein-domain-containing protein</fullName>
    </submittedName>
</protein>
<keyword evidence="3" id="KW-1000">Mitochondrion outer membrane</keyword>
<name>A0ABR2V0L1_9PEZI</name>
<evidence type="ECO:0000259" key="8">
    <source>
        <dbReference type="Pfam" id="PF10568"/>
    </source>
</evidence>
<feature type="region of interest" description="Disordered" evidence="7">
    <location>
        <begin position="160"/>
        <end position="188"/>
    </location>
</feature>
<dbReference type="Pfam" id="PF10568">
    <property type="entry name" value="Tom37"/>
    <property type="match status" value="1"/>
</dbReference>
<dbReference type="PANTHER" id="PTHR12289:SF41">
    <property type="entry name" value="FAILED AXON CONNECTIONS-RELATED"/>
    <property type="match status" value="1"/>
</dbReference>
<evidence type="ECO:0000256" key="2">
    <source>
        <dbReference type="ARBA" id="ARBA00022448"/>
    </source>
</evidence>
<evidence type="ECO:0000256" key="7">
    <source>
        <dbReference type="SAM" id="MobiDB-lite"/>
    </source>
</evidence>
<dbReference type="CDD" id="cd03078">
    <property type="entry name" value="GST_N_Metaxin1_like"/>
    <property type="match status" value="1"/>
</dbReference>